<dbReference type="Proteomes" id="UP000507470">
    <property type="component" value="Unassembled WGS sequence"/>
</dbReference>
<dbReference type="AlphaFoldDB" id="A0A6J8CDF1"/>
<proteinExistence type="predicted"/>
<accession>A0A6J8CDF1</accession>
<sequence>MKSKCIKVHNEISELNEGPNLQTNNDGISIRIRGDPGGRHWRTWKPNTFMAFQERNVIEDSFCNKTVTEDQYLSIYKSSYRSFNYSRPLPVCDNDVSRPSFTGDNYFSNNLESPLSDTEIQFSSITRSNSEKEATPYCKSSFESTSRKRFLRVLAPPVNQTRTNTIRSGDAFSSNCESTVSDKEIPYATFIRSKAEKEAALRNSFCDKPFAEDQHPSVYKSSYINHNYSRSSFRSDDAFSSNCESTVSDKEIETFVRPKAEKEATLRSKSSFEPTLRKSSLHVYDPPVKQSRTNAIQDSFGNKTFTEDQSTYKSPYSNAKYSRPSNVCENSFSSPSFRGDNYFSSNGVSTVSDNEIQFTIFIRSKAKKEATLRSKIPFAPTFRKTSLCVYDPPVNQRRTNAIQDSFCDKPFAEDQHPSVYKSSYINHNYSRSSFRSDDAFSSNCESTVSDKEIQFATFVRSKAEKEATIRSKSSIEPTLRKHSLPVYEPPVKQRRTNAIQDSFCNKPFAEDQQPNTYKASYDKDNYSRPSYVGENALLSPSFRGDNYFSSNSESTVSDKKFQFATFIRTKAEKEATLRRKSSFEPTFRKRSLRVYNPPVKQRRTNAIQDSFGNKTMQSIIW</sequence>
<keyword evidence="2" id="KW-1185">Reference proteome</keyword>
<gene>
    <name evidence="1" type="ORF">MCOR_27827</name>
</gene>
<evidence type="ECO:0000313" key="1">
    <source>
        <dbReference type="EMBL" id="CAC5392927.1"/>
    </source>
</evidence>
<dbReference type="EMBL" id="CACVKT020005099">
    <property type="protein sequence ID" value="CAC5392927.1"/>
    <property type="molecule type" value="Genomic_DNA"/>
</dbReference>
<evidence type="ECO:0000313" key="2">
    <source>
        <dbReference type="Proteomes" id="UP000507470"/>
    </source>
</evidence>
<organism evidence="1 2">
    <name type="scientific">Mytilus coruscus</name>
    <name type="common">Sea mussel</name>
    <dbReference type="NCBI Taxonomy" id="42192"/>
    <lineage>
        <taxon>Eukaryota</taxon>
        <taxon>Metazoa</taxon>
        <taxon>Spiralia</taxon>
        <taxon>Lophotrochozoa</taxon>
        <taxon>Mollusca</taxon>
        <taxon>Bivalvia</taxon>
        <taxon>Autobranchia</taxon>
        <taxon>Pteriomorphia</taxon>
        <taxon>Mytilida</taxon>
        <taxon>Mytiloidea</taxon>
        <taxon>Mytilidae</taxon>
        <taxon>Mytilinae</taxon>
        <taxon>Mytilus</taxon>
    </lineage>
</organism>
<protein>
    <submittedName>
        <fullName evidence="1">Uncharacterized protein</fullName>
    </submittedName>
</protein>
<reference evidence="1 2" key="1">
    <citation type="submission" date="2020-06" db="EMBL/GenBank/DDBJ databases">
        <authorList>
            <person name="Li R."/>
            <person name="Bekaert M."/>
        </authorList>
    </citation>
    <scope>NUCLEOTIDE SEQUENCE [LARGE SCALE GENOMIC DNA]</scope>
    <source>
        <strain evidence="2">wild</strain>
    </source>
</reference>
<name>A0A6J8CDF1_MYTCO</name>